<dbReference type="GO" id="GO:0003677">
    <property type="term" value="F:DNA binding"/>
    <property type="evidence" value="ECO:0007669"/>
    <property type="project" value="UniProtKB-UniRule"/>
</dbReference>
<dbReference type="PROSITE" id="PS50977">
    <property type="entry name" value="HTH_TETR_2"/>
    <property type="match status" value="1"/>
</dbReference>
<keyword evidence="5" id="KW-1185">Reference proteome</keyword>
<proteinExistence type="predicted"/>
<evidence type="ECO:0000313" key="4">
    <source>
        <dbReference type="EMBL" id="RUT41376.1"/>
    </source>
</evidence>
<dbReference type="Proteomes" id="UP000279446">
    <property type="component" value="Unassembled WGS sequence"/>
</dbReference>
<name>A0A3S1BK67_9BACL</name>
<sequence length="203" mass="23380">MGGIHLIQKKDILYATLELASIHGLRSLSLSQIAESVGIKKASLYNHFHSKEELITNLYQYLREESKGNMPAIDYGEFVKGKSAEDVLTISCANYRKMIGNENMMKFYKVIMSERPFSKEAANILLLETEKMLLTTKQLLYAMQIHKLLDFTNIDMAALSYAMTIHNLIEYCIDKLVVQNMNCDYLFDEYINSFCELYKIKGE</sequence>
<dbReference type="PANTHER" id="PTHR43479:SF11">
    <property type="entry name" value="ACREF_ENVCD OPERON REPRESSOR-RELATED"/>
    <property type="match status" value="1"/>
</dbReference>
<dbReference type="InterPro" id="IPR050624">
    <property type="entry name" value="HTH-type_Tx_Regulator"/>
</dbReference>
<keyword evidence="1 2" id="KW-0238">DNA-binding</keyword>
<gene>
    <name evidence="4" type="ORF">EJP82_23725</name>
</gene>
<dbReference type="AlphaFoldDB" id="A0A3S1BK67"/>
<feature type="DNA-binding region" description="H-T-H motif" evidence="2">
    <location>
        <begin position="29"/>
        <end position="48"/>
    </location>
</feature>
<evidence type="ECO:0000313" key="5">
    <source>
        <dbReference type="Proteomes" id="UP000279446"/>
    </source>
</evidence>
<evidence type="ECO:0000256" key="2">
    <source>
        <dbReference type="PROSITE-ProRule" id="PRU00335"/>
    </source>
</evidence>
<evidence type="ECO:0000256" key="1">
    <source>
        <dbReference type="ARBA" id="ARBA00023125"/>
    </source>
</evidence>
<dbReference type="Gene3D" id="1.10.357.10">
    <property type="entry name" value="Tetracycline Repressor, domain 2"/>
    <property type="match status" value="1"/>
</dbReference>
<dbReference type="OrthoDB" id="509229at2"/>
<dbReference type="InterPro" id="IPR001647">
    <property type="entry name" value="HTH_TetR"/>
</dbReference>
<dbReference type="EMBL" id="RZNY01000031">
    <property type="protein sequence ID" value="RUT41376.1"/>
    <property type="molecule type" value="Genomic_DNA"/>
</dbReference>
<evidence type="ECO:0000259" key="3">
    <source>
        <dbReference type="PROSITE" id="PS50977"/>
    </source>
</evidence>
<accession>A0A3S1BK67</accession>
<protein>
    <submittedName>
        <fullName evidence="4">TetR/AcrR family transcriptional regulator</fullName>
    </submittedName>
</protein>
<comment type="caution">
    <text evidence="4">The sequence shown here is derived from an EMBL/GenBank/DDBJ whole genome shotgun (WGS) entry which is preliminary data.</text>
</comment>
<dbReference type="PRINTS" id="PR00455">
    <property type="entry name" value="HTHTETR"/>
</dbReference>
<dbReference type="Pfam" id="PF00440">
    <property type="entry name" value="TetR_N"/>
    <property type="match status" value="1"/>
</dbReference>
<reference evidence="4 5" key="1">
    <citation type="submission" date="2018-12" db="EMBL/GenBank/DDBJ databases">
        <authorList>
            <person name="Sun L."/>
            <person name="Chen Z."/>
        </authorList>
    </citation>
    <scope>NUCLEOTIDE SEQUENCE [LARGE SCALE GENOMIC DNA]</scope>
    <source>
        <strain evidence="4 5">DSM 15890</strain>
    </source>
</reference>
<organism evidence="4 5">
    <name type="scientific">Paenibacillus anaericanus</name>
    <dbReference type="NCBI Taxonomy" id="170367"/>
    <lineage>
        <taxon>Bacteria</taxon>
        <taxon>Bacillati</taxon>
        <taxon>Bacillota</taxon>
        <taxon>Bacilli</taxon>
        <taxon>Bacillales</taxon>
        <taxon>Paenibacillaceae</taxon>
        <taxon>Paenibacillus</taxon>
    </lineage>
</organism>
<dbReference type="SUPFAM" id="SSF46689">
    <property type="entry name" value="Homeodomain-like"/>
    <property type="match status" value="1"/>
</dbReference>
<dbReference type="PANTHER" id="PTHR43479">
    <property type="entry name" value="ACREF/ENVCD OPERON REPRESSOR-RELATED"/>
    <property type="match status" value="1"/>
</dbReference>
<feature type="domain" description="HTH tetR-type" evidence="3">
    <location>
        <begin position="6"/>
        <end position="66"/>
    </location>
</feature>
<dbReference type="InterPro" id="IPR009057">
    <property type="entry name" value="Homeodomain-like_sf"/>
</dbReference>